<name>A0A9N9XBH7_DIABA</name>
<protein>
    <submittedName>
        <fullName evidence="2">Uncharacterized protein</fullName>
    </submittedName>
</protein>
<sequence length="213" mass="23267">MIVSNLVQVSTENLATFIKTAKAMQITGLTGDGNGSTDNDVVEVPVEKRILHVEYCKPVSLPRPKKQQHPPAPISSPYVKRQILSALTSDTKPLPPLVTKVEPIAPHQLVPIATPQSSSLRFKTESYKQSASLLDEPGDDMFKEDTLDGTVGDDNEDYSMMESGSGEEPQAGTSTDEAGEGQDINTMDLLQKIKRKPNMPRYIVQTSQLSTRS</sequence>
<feature type="compositionally biased region" description="Polar residues" evidence="1">
    <location>
        <begin position="204"/>
        <end position="213"/>
    </location>
</feature>
<reference evidence="2" key="1">
    <citation type="submission" date="2022-01" db="EMBL/GenBank/DDBJ databases">
        <authorList>
            <person name="King R."/>
        </authorList>
    </citation>
    <scope>NUCLEOTIDE SEQUENCE</scope>
</reference>
<feature type="region of interest" description="Disordered" evidence="1">
    <location>
        <begin position="132"/>
        <end position="188"/>
    </location>
</feature>
<dbReference type="AlphaFoldDB" id="A0A9N9XBH7"/>
<keyword evidence="3" id="KW-1185">Reference proteome</keyword>
<dbReference type="OrthoDB" id="2311693at2759"/>
<evidence type="ECO:0000313" key="3">
    <source>
        <dbReference type="Proteomes" id="UP001153709"/>
    </source>
</evidence>
<dbReference type="EMBL" id="OU898280">
    <property type="protein sequence ID" value="CAG9834994.1"/>
    <property type="molecule type" value="Genomic_DNA"/>
</dbReference>
<dbReference type="Proteomes" id="UP001153709">
    <property type="component" value="Chromosome 5"/>
</dbReference>
<evidence type="ECO:0000313" key="2">
    <source>
        <dbReference type="EMBL" id="CAG9834994.1"/>
    </source>
</evidence>
<accession>A0A9N9XBH7</accession>
<organism evidence="2 3">
    <name type="scientific">Diabrotica balteata</name>
    <name type="common">Banded cucumber beetle</name>
    <dbReference type="NCBI Taxonomy" id="107213"/>
    <lineage>
        <taxon>Eukaryota</taxon>
        <taxon>Metazoa</taxon>
        <taxon>Ecdysozoa</taxon>
        <taxon>Arthropoda</taxon>
        <taxon>Hexapoda</taxon>
        <taxon>Insecta</taxon>
        <taxon>Pterygota</taxon>
        <taxon>Neoptera</taxon>
        <taxon>Endopterygota</taxon>
        <taxon>Coleoptera</taxon>
        <taxon>Polyphaga</taxon>
        <taxon>Cucujiformia</taxon>
        <taxon>Chrysomeloidea</taxon>
        <taxon>Chrysomelidae</taxon>
        <taxon>Galerucinae</taxon>
        <taxon>Diabroticina</taxon>
        <taxon>Diabroticites</taxon>
        <taxon>Diabrotica</taxon>
    </lineage>
</organism>
<proteinExistence type="predicted"/>
<feature type="region of interest" description="Disordered" evidence="1">
    <location>
        <begin position="194"/>
        <end position="213"/>
    </location>
</feature>
<gene>
    <name evidence="2" type="ORF">DIABBA_LOCUS8242</name>
</gene>
<evidence type="ECO:0000256" key="1">
    <source>
        <dbReference type="SAM" id="MobiDB-lite"/>
    </source>
</evidence>